<sequence>MPQVIIIGGGLAGPVLALALHKHEISSAIYELRPRTYKSGGNIAIAPNAARVLDHIGVYDRLVTQGFNYEEISFENGSGNVLGKFLNGSQKHYNFSALRIKRSIVHDELLAACQQRGIPIHYGKKFKSILSETNENVTAVFEDGEEVSAGFVVGCDGIHSRVRNHIEVVRPEFSGLMGIMGSVMEANLPLMQEVSRPSLPSMMFGANGSFAIMPSSFDGKEIGYFATIEAESRTQEEWSQLFQNKTELHQWLTDRFTSSDSRWPALVQELCEKTPNDILTTLFEGT</sequence>
<accession>A0A8H4WNK3</accession>
<evidence type="ECO:0000256" key="3">
    <source>
        <dbReference type="ARBA" id="ARBA00022827"/>
    </source>
</evidence>
<evidence type="ECO:0000256" key="2">
    <source>
        <dbReference type="ARBA" id="ARBA00022630"/>
    </source>
</evidence>
<dbReference type="InterPro" id="IPR050493">
    <property type="entry name" value="FAD-dep_Monooxygenase_BioMet"/>
</dbReference>
<dbReference type="GO" id="GO:0004497">
    <property type="term" value="F:monooxygenase activity"/>
    <property type="evidence" value="ECO:0007669"/>
    <property type="project" value="UniProtKB-KW"/>
</dbReference>
<keyword evidence="2" id="KW-0285">Flavoprotein</keyword>
<dbReference type="Pfam" id="PF01494">
    <property type="entry name" value="FAD_binding_3"/>
    <property type="match status" value="1"/>
</dbReference>
<evidence type="ECO:0000256" key="1">
    <source>
        <dbReference type="ARBA" id="ARBA00007992"/>
    </source>
</evidence>
<reference evidence="7" key="2">
    <citation type="submission" date="2020-05" db="EMBL/GenBank/DDBJ databases">
        <authorList>
            <person name="Kim H.-S."/>
            <person name="Proctor R.H."/>
            <person name="Brown D.W."/>
        </authorList>
    </citation>
    <scope>NUCLEOTIDE SEQUENCE</scope>
    <source>
        <strain evidence="7">NRRL 20472</strain>
    </source>
</reference>
<keyword evidence="5" id="KW-0503">Monooxygenase</keyword>
<comment type="caution">
    <text evidence="7">The sequence shown here is derived from an EMBL/GenBank/DDBJ whole genome shotgun (WGS) entry which is preliminary data.</text>
</comment>
<keyword evidence="8" id="KW-1185">Reference proteome</keyword>
<dbReference type="InterPro" id="IPR036188">
    <property type="entry name" value="FAD/NAD-bd_sf"/>
</dbReference>
<dbReference type="PANTHER" id="PTHR13789:SF309">
    <property type="entry name" value="PUTATIVE (AFU_ORTHOLOGUE AFUA_6G14510)-RELATED"/>
    <property type="match status" value="1"/>
</dbReference>
<dbReference type="OrthoDB" id="16820at2759"/>
<protein>
    <recommendedName>
        <fullName evidence="6">FAD-binding domain-containing protein</fullName>
    </recommendedName>
</protein>
<feature type="domain" description="FAD-binding" evidence="6">
    <location>
        <begin position="3"/>
        <end position="245"/>
    </location>
</feature>
<dbReference type="Proteomes" id="UP000622797">
    <property type="component" value="Unassembled WGS sequence"/>
</dbReference>
<evidence type="ECO:0000256" key="5">
    <source>
        <dbReference type="ARBA" id="ARBA00023033"/>
    </source>
</evidence>
<dbReference type="AlphaFoldDB" id="A0A8H4WNK3"/>
<dbReference type="InterPro" id="IPR002938">
    <property type="entry name" value="FAD-bd"/>
</dbReference>
<proteinExistence type="inferred from homology"/>
<dbReference type="GO" id="GO:0071949">
    <property type="term" value="F:FAD binding"/>
    <property type="evidence" value="ECO:0007669"/>
    <property type="project" value="InterPro"/>
</dbReference>
<keyword evidence="3" id="KW-0274">FAD</keyword>
<keyword evidence="4" id="KW-0560">Oxidoreductase</keyword>
<evidence type="ECO:0000313" key="8">
    <source>
        <dbReference type="Proteomes" id="UP000622797"/>
    </source>
</evidence>
<evidence type="ECO:0000256" key="4">
    <source>
        <dbReference type="ARBA" id="ARBA00023002"/>
    </source>
</evidence>
<organism evidence="7 8">
    <name type="scientific">Fusarium sarcochroum</name>
    <dbReference type="NCBI Taxonomy" id="1208366"/>
    <lineage>
        <taxon>Eukaryota</taxon>
        <taxon>Fungi</taxon>
        <taxon>Dikarya</taxon>
        <taxon>Ascomycota</taxon>
        <taxon>Pezizomycotina</taxon>
        <taxon>Sordariomycetes</taxon>
        <taxon>Hypocreomycetidae</taxon>
        <taxon>Hypocreales</taxon>
        <taxon>Nectriaceae</taxon>
        <taxon>Fusarium</taxon>
        <taxon>Fusarium lateritium species complex</taxon>
    </lineage>
</organism>
<evidence type="ECO:0000259" key="6">
    <source>
        <dbReference type="Pfam" id="PF01494"/>
    </source>
</evidence>
<evidence type="ECO:0000313" key="7">
    <source>
        <dbReference type="EMBL" id="KAF4944281.1"/>
    </source>
</evidence>
<dbReference type="SUPFAM" id="SSF51905">
    <property type="entry name" value="FAD/NAD(P)-binding domain"/>
    <property type="match status" value="1"/>
</dbReference>
<dbReference type="PRINTS" id="PR00420">
    <property type="entry name" value="RNGMNOXGNASE"/>
</dbReference>
<dbReference type="PANTHER" id="PTHR13789">
    <property type="entry name" value="MONOOXYGENASE"/>
    <property type="match status" value="1"/>
</dbReference>
<dbReference type="Gene3D" id="3.50.50.60">
    <property type="entry name" value="FAD/NAD(P)-binding domain"/>
    <property type="match status" value="1"/>
</dbReference>
<dbReference type="EMBL" id="JABEXW010001364">
    <property type="protein sequence ID" value="KAF4944281.1"/>
    <property type="molecule type" value="Genomic_DNA"/>
</dbReference>
<gene>
    <name evidence="7" type="ORF">FSARC_14714</name>
</gene>
<name>A0A8H4WNK3_9HYPO</name>
<reference evidence="7" key="1">
    <citation type="journal article" date="2020" name="BMC Genomics">
        <title>Correction to: Identification and distribution of gene clusters required for synthesis of sphingolipid metabolism inhibitors in diverse species of the filamentous fungus Fusarium.</title>
        <authorList>
            <person name="Kim H.S."/>
            <person name="Lohmar J.M."/>
            <person name="Busman M."/>
            <person name="Brown D.W."/>
            <person name="Naumann T.A."/>
            <person name="Divon H.H."/>
            <person name="Lysoe E."/>
            <person name="Uhlig S."/>
            <person name="Proctor R.H."/>
        </authorList>
    </citation>
    <scope>NUCLEOTIDE SEQUENCE</scope>
    <source>
        <strain evidence="7">NRRL 20472</strain>
    </source>
</reference>
<comment type="similarity">
    <text evidence="1">Belongs to the paxM FAD-dependent monooxygenase family.</text>
</comment>